<organism evidence="2 3">
    <name type="scientific">Streptomyces orinoci</name>
    <name type="common">Streptoverticillium orinoci</name>
    <dbReference type="NCBI Taxonomy" id="67339"/>
    <lineage>
        <taxon>Bacteria</taxon>
        <taxon>Bacillati</taxon>
        <taxon>Actinomycetota</taxon>
        <taxon>Actinomycetes</taxon>
        <taxon>Kitasatosporales</taxon>
        <taxon>Streptomycetaceae</taxon>
        <taxon>Streptomyces</taxon>
    </lineage>
</organism>
<gene>
    <name evidence="2" type="ORF">AB0L16_26760</name>
</gene>
<name>A0ABV3K5Q9_STRON</name>
<comment type="caution">
    <text evidence="2">The sequence shown here is derived from an EMBL/GenBank/DDBJ whole genome shotgun (WGS) entry which is preliminary data.</text>
</comment>
<proteinExistence type="predicted"/>
<dbReference type="RefSeq" id="WP_109279816.1">
    <property type="nucleotide sequence ID" value="NZ_JBFAUK010000026.1"/>
</dbReference>
<evidence type="ECO:0000259" key="1">
    <source>
        <dbReference type="Pfam" id="PF21831"/>
    </source>
</evidence>
<dbReference type="EMBL" id="JBFAUK010000026">
    <property type="protein sequence ID" value="MEV5509997.1"/>
    <property type="molecule type" value="Genomic_DNA"/>
</dbReference>
<feature type="domain" description="DUF6891" evidence="1">
    <location>
        <begin position="122"/>
        <end position="304"/>
    </location>
</feature>
<dbReference type="Pfam" id="PF21831">
    <property type="entry name" value="DUF6891"/>
    <property type="match status" value="1"/>
</dbReference>
<dbReference type="Proteomes" id="UP001552594">
    <property type="component" value="Unassembled WGS sequence"/>
</dbReference>
<evidence type="ECO:0000313" key="3">
    <source>
        <dbReference type="Proteomes" id="UP001552594"/>
    </source>
</evidence>
<reference evidence="2 3" key="1">
    <citation type="submission" date="2024-06" db="EMBL/GenBank/DDBJ databases">
        <title>The Natural Products Discovery Center: Release of the First 8490 Sequenced Strains for Exploring Actinobacteria Biosynthetic Diversity.</title>
        <authorList>
            <person name="Kalkreuter E."/>
            <person name="Kautsar S.A."/>
            <person name="Yang D."/>
            <person name="Bader C.D."/>
            <person name="Teijaro C.N."/>
            <person name="Fluegel L."/>
            <person name="Davis C.M."/>
            <person name="Simpson J.R."/>
            <person name="Lauterbach L."/>
            <person name="Steele A.D."/>
            <person name="Gui C."/>
            <person name="Meng S."/>
            <person name="Li G."/>
            <person name="Viehrig K."/>
            <person name="Ye F."/>
            <person name="Su P."/>
            <person name="Kiefer A.F."/>
            <person name="Nichols A."/>
            <person name="Cepeda A.J."/>
            <person name="Yan W."/>
            <person name="Fan B."/>
            <person name="Jiang Y."/>
            <person name="Adhikari A."/>
            <person name="Zheng C.-J."/>
            <person name="Schuster L."/>
            <person name="Cowan T.M."/>
            <person name="Smanski M.J."/>
            <person name="Chevrette M.G."/>
            <person name="De Carvalho L.P.S."/>
            <person name="Shen B."/>
        </authorList>
    </citation>
    <scope>NUCLEOTIDE SEQUENCE [LARGE SCALE GENOMIC DNA]</scope>
    <source>
        <strain evidence="2 3">NPDC052347</strain>
    </source>
</reference>
<keyword evidence="3" id="KW-1185">Reference proteome</keyword>
<protein>
    <recommendedName>
        <fullName evidence="1">DUF6891 domain-containing protein</fullName>
    </recommendedName>
</protein>
<accession>A0ABV3K5Q9</accession>
<dbReference type="InterPro" id="IPR054186">
    <property type="entry name" value="DUF6891"/>
</dbReference>
<sequence>MLEITVLTEKGHRHVRPTARELATLVHRIGGQGDMFLVVQPIPDLPHVFIQVWHRAGGDYTLEHRDGGPDRHFQVKLDDPEPIVAALAGWARREDAWRTQLPWQRLDLGPAPAPVPPLDLDDQDREELEDHLRQALLAGYITRAELAELAEDYLADIDDAPVSPAQAAQLADRLWLERVTEQAAWQGETDPERLTRAFTALNASGITARENFTCCRNCGHSEIAAEAAPGARGFVYFHQQCTDSAAAGHGLTLFYGTFNASRHTTATIGKEIVTALESAGLSAEWNGDPARSINVTHLNWQRRLVG</sequence>
<evidence type="ECO:0000313" key="2">
    <source>
        <dbReference type="EMBL" id="MEV5509997.1"/>
    </source>
</evidence>